<name>Q6JPD7_NPVNC</name>
<protein>
    <submittedName>
        <fullName evidence="1">Unkown</fullName>
    </submittedName>
</protein>
<dbReference type="InterPro" id="IPR006962">
    <property type="entry name" value="P48_Baculovir"/>
</dbReference>
<organismHost>
    <name type="scientific">Neodiprion lecontei</name>
    <name type="common">Redheaded pine sawfly</name>
    <dbReference type="NCBI Taxonomy" id="441921"/>
</organismHost>
<dbReference type="GeneID" id="2943344"/>
<dbReference type="Pfam" id="PF04878">
    <property type="entry name" value="Baculo_p48"/>
    <property type="match status" value="1"/>
</dbReference>
<dbReference type="KEGG" id="vg:2943344"/>
<sequence length="390" mass="45487">MVRFSIPLHFRSGKTDISQRVDVVIDMSAKEISDAVQCIGRFYGSKNIEYDSIPLATKINDMLSYIEHTVSTINKSGALATFDLKEILSNLSSFSHFAHYTPMLKQILQHIVTDVDQPNVEYIVMRCQKCMTFVKQRFGQSIQRIKNDCMQCQIVFIQENFMSLVNVIEHGWGHFAFAIHVKIILIYIICHSVDQDINDTDSLMRKLIFHWILCTLKNILNDVSSLQFWDHNSKKMSKYMSKFTKALESCKINMNPKMFLQFANSKSTHPASIALKQSMVDICGNFKKRSNFDDLANLLFCGLFLRLMLESWKNSQKVNMDCKEIEICLFLHRLNLAHDKQTTVCSELRQIREFLSEEWSKNYLLDERSFTDFILRNQITEIFTHVLHKK</sequence>
<dbReference type="RefSeq" id="YP_025231.1">
    <property type="nucleotide sequence ID" value="NC_005906.1"/>
</dbReference>
<evidence type="ECO:0000313" key="2">
    <source>
        <dbReference type="Proteomes" id="UP000008776"/>
    </source>
</evidence>
<reference evidence="1 2" key="1">
    <citation type="journal article" date="2004" name="J. Virol.">
        <title>Sequence and organization of the Neodiprion lecontei nucleopolyhedrovirus genome.</title>
        <authorList>
            <person name="Lauzon H.A.M."/>
            <person name="Lucarotti C.J."/>
            <person name="Krell P.J."/>
            <person name="Feng Q."/>
            <person name="Retnakaran A."/>
            <person name="Arif B.M."/>
        </authorList>
    </citation>
    <scope>NUCLEOTIDE SEQUENCE [LARGE SCALE GENOMIC DNA]</scope>
    <source>
        <strain evidence="2">Canada</strain>
    </source>
</reference>
<organism evidence="1 2">
    <name type="scientific">Neodiprion lecontei nucleopolyhedrovirus (strain Canada)</name>
    <name type="common">NeleNPV</name>
    <dbReference type="NCBI Taxonomy" id="654906"/>
    <lineage>
        <taxon>Viruses</taxon>
        <taxon>Viruses incertae sedis</taxon>
        <taxon>Naldaviricetes</taxon>
        <taxon>Lefavirales</taxon>
        <taxon>Baculoviridae</taxon>
        <taxon>Gammabaculovirus</taxon>
        <taxon>Gammabaculovirus nelecontei</taxon>
    </lineage>
</organism>
<proteinExistence type="predicted"/>
<keyword evidence="2" id="KW-1185">Reference proteome</keyword>
<dbReference type="EMBL" id="AY349019">
    <property type="protein sequence ID" value="AAQ99075.1"/>
    <property type="molecule type" value="Genomic_DNA"/>
</dbReference>
<dbReference type="Proteomes" id="UP000008776">
    <property type="component" value="Segment"/>
</dbReference>
<evidence type="ECO:0000313" key="1">
    <source>
        <dbReference type="EMBL" id="AAQ99075.1"/>
    </source>
</evidence>
<accession>Q6JPD7</accession>